<name>A0A0F3PHA2_RICRH</name>
<keyword evidence="2" id="KW-0472">Membrane</keyword>
<dbReference type="GO" id="GO:0004252">
    <property type="term" value="F:serine-type endopeptidase activity"/>
    <property type="evidence" value="ECO:0007669"/>
    <property type="project" value="InterPro"/>
</dbReference>
<feature type="domain" description="Peptidase S9 prolyl oligopeptidase catalytic" evidence="3">
    <location>
        <begin position="428"/>
        <end position="641"/>
    </location>
</feature>
<evidence type="ECO:0000256" key="1">
    <source>
        <dbReference type="ARBA" id="ARBA00022801"/>
    </source>
</evidence>
<dbReference type="SUPFAM" id="SSF82171">
    <property type="entry name" value="DPP6 N-terminal domain-like"/>
    <property type="match status" value="1"/>
</dbReference>
<feature type="transmembrane region" description="Helical" evidence="2">
    <location>
        <begin position="5"/>
        <end position="22"/>
    </location>
</feature>
<evidence type="ECO:0000259" key="3">
    <source>
        <dbReference type="Pfam" id="PF00326"/>
    </source>
</evidence>
<dbReference type="GO" id="GO:0006508">
    <property type="term" value="P:proteolysis"/>
    <property type="evidence" value="ECO:0007669"/>
    <property type="project" value="InterPro"/>
</dbReference>
<sequence length="697" mass="78677">MSKIFYIIGTILIISVGIFMFQTQTITDNNQIIPRKVLFGNPDKARVSLTHDGKYILYVAPKDGVLNIWLAPSDDISKAEAITHDKGRGIWSYAKAYNNKNILYTQDFNGDENDRIYSYNIETKETKLLTPAKGVKAEIAGASHKKPNEILIYLNERNPEYFDIYKLNLDTLEKELIYKNDRFTDYVTDENLNLRFGSLLDKDGAVEYYELKDGKPKLFTKISMEDSFNTSILGFDASGETLYMLEGRNRNTSALKAITLATGSEEILAEDAKVDIGLFTVHPTKQTPQAVSIDYDRVSYKILDKDIEDDIKYLQSIDHSNLIINSRTLDDKTWIVAYMADNAPVKYYKYDRANKKAEFLFTNRKELEQYNLAKMIPIIIKSRDGLDLVSYITFPNDVKLDKNNIPDRKVPLILNVHGGPWARDSWGYNPEHQWLANRGYAVLSINYRGSTGFGKDFLNAGNLEYAGKMHTDLIDGVNWAIKNNIVDSDKVCIMGGSYGGYATLVGLTMTPDVFACGVDVVGMSNLLTHVQSKAPYMTPLLSIYKTRIGPWDTEEEKEFLRQRSPINFVDNIKKPLFIAQGVHDVRVVQAESEQIVNSMQAKHIPVVYALYKDEGHGFAKPGNRISYYALAEQFLAKILKGRAEHIGNDLKNANLILNDKEKISGTEAEKIIDTVVGNSEATIIPRLGVTPWLVHGI</sequence>
<dbReference type="Gene3D" id="3.40.50.1820">
    <property type="entry name" value="alpha/beta hydrolase"/>
    <property type="match status" value="1"/>
</dbReference>
<accession>A0A0F3PHA2</accession>
<dbReference type="InterPro" id="IPR029058">
    <property type="entry name" value="AB_hydrolase_fold"/>
</dbReference>
<dbReference type="Proteomes" id="UP000033591">
    <property type="component" value="Unassembled WGS sequence"/>
</dbReference>
<reference evidence="4 5" key="1">
    <citation type="submission" date="2015-01" db="EMBL/GenBank/DDBJ databases">
        <title>Genome Sequencing of Rickettsiales.</title>
        <authorList>
            <person name="Daugherty S.C."/>
            <person name="Su Q."/>
            <person name="Abolude K."/>
            <person name="Beier-Sexton M."/>
            <person name="Carlyon J.A."/>
            <person name="Carter R."/>
            <person name="Day N.P."/>
            <person name="Dumler S.J."/>
            <person name="Dyachenko V."/>
            <person name="Godinez A."/>
            <person name="Kurtti T.J."/>
            <person name="Lichay M."/>
            <person name="Mullins K.E."/>
            <person name="Ott S."/>
            <person name="Pappas-Brown V."/>
            <person name="Paris D.H."/>
            <person name="Patel P."/>
            <person name="Richards A.L."/>
            <person name="Sadzewicz L."/>
            <person name="Sears K."/>
            <person name="Seidman D."/>
            <person name="Sengamalay N."/>
            <person name="Stenos J."/>
            <person name="Tallon L.J."/>
            <person name="Vincent G."/>
            <person name="Fraser C.M."/>
            <person name="Munderloh U."/>
            <person name="Dunning-Hotopp J.C."/>
        </authorList>
    </citation>
    <scope>NUCLEOTIDE SEQUENCE [LARGE SCALE GENOMIC DNA]</scope>
    <source>
        <strain evidence="4 5">Ect</strain>
    </source>
</reference>
<keyword evidence="1" id="KW-0378">Hydrolase</keyword>
<dbReference type="InterPro" id="IPR002470">
    <property type="entry name" value="Peptidase_S9A"/>
</dbReference>
<protein>
    <submittedName>
        <fullName evidence="4">Prolyl oligopeptidase family protein</fullName>
    </submittedName>
</protein>
<organism evidence="4 5">
    <name type="scientific">Rickettsia rhipicephali str. Ect</name>
    <dbReference type="NCBI Taxonomy" id="1359199"/>
    <lineage>
        <taxon>Bacteria</taxon>
        <taxon>Pseudomonadati</taxon>
        <taxon>Pseudomonadota</taxon>
        <taxon>Alphaproteobacteria</taxon>
        <taxon>Rickettsiales</taxon>
        <taxon>Rickettsiaceae</taxon>
        <taxon>Rickettsieae</taxon>
        <taxon>Rickettsia</taxon>
        <taxon>spotted fever group</taxon>
    </lineage>
</organism>
<dbReference type="Pfam" id="PF00326">
    <property type="entry name" value="Peptidase_S9"/>
    <property type="match status" value="1"/>
</dbReference>
<dbReference type="PANTHER" id="PTHR42776">
    <property type="entry name" value="SERINE PEPTIDASE S9 FAMILY MEMBER"/>
    <property type="match status" value="1"/>
</dbReference>
<comment type="caution">
    <text evidence="4">The sequence shown here is derived from an EMBL/GenBank/DDBJ whole genome shotgun (WGS) entry which is preliminary data.</text>
</comment>
<dbReference type="InterPro" id="IPR011042">
    <property type="entry name" value="6-blade_b-propeller_TolB-like"/>
</dbReference>
<dbReference type="SUPFAM" id="SSF53474">
    <property type="entry name" value="alpha/beta-Hydrolases"/>
    <property type="match status" value="1"/>
</dbReference>
<proteinExistence type="predicted"/>
<evidence type="ECO:0000256" key="2">
    <source>
        <dbReference type="SAM" id="Phobius"/>
    </source>
</evidence>
<dbReference type="PRINTS" id="PR00862">
    <property type="entry name" value="PROLIGOPTASE"/>
</dbReference>
<keyword evidence="2" id="KW-0812">Transmembrane</keyword>
<dbReference type="PATRIC" id="fig|1359199.3.peg.1237"/>
<evidence type="ECO:0000313" key="5">
    <source>
        <dbReference type="Proteomes" id="UP000033591"/>
    </source>
</evidence>
<dbReference type="PANTHER" id="PTHR42776:SF27">
    <property type="entry name" value="DIPEPTIDYL PEPTIDASE FAMILY MEMBER 6"/>
    <property type="match status" value="1"/>
</dbReference>
<dbReference type="AlphaFoldDB" id="A0A0F3PHA2"/>
<dbReference type="InterPro" id="IPR001375">
    <property type="entry name" value="Peptidase_S9_cat"/>
</dbReference>
<dbReference type="Gene3D" id="2.120.10.30">
    <property type="entry name" value="TolB, C-terminal domain"/>
    <property type="match status" value="1"/>
</dbReference>
<dbReference type="RefSeq" id="WP_014365848.1">
    <property type="nucleotide sequence ID" value="NZ_LAOC01000001.1"/>
</dbReference>
<keyword evidence="2" id="KW-1133">Transmembrane helix</keyword>
<dbReference type="EMBL" id="LAOC01000001">
    <property type="protein sequence ID" value="KJV79306.1"/>
    <property type="molecule type" value="Genomic_DNA"/>
</dbReference>
<gene>
    <name evidence="4" type="ORF">RMAECT_1256</name>
</gene>
<evidence type="ECO:0000313" key="4">
    <source>
        <dbReference type="EMBL" id="KJV79306.1"/>
    </source>
</evidence>